<organism evidence="2 3">
    <name type="scientific">Folsomia candida</name>
    <name type="common">Springtail</name>
    <dbReference type="NCBI Taxonomy" id="158441"/>
    <lineage>
        <taxon>Eukaryota</taxon>
        <taxon>Metazoa</taxon>
        <taxon>Ecdysozoa</taxon>
        <taxon>Arthropoda</taxon>
        <taxon>Hexapoda</taxon>
        <taxon>Collembola</taxon>
        <taxon>Entomobryomorpha</taxon>
        <taxon>Isotomoidea</taxon>
        <taxon>Isotomidae</taxon>
        <taxon>Proisotominae</taxon>
        <taxon>Folsomia</taxon>
    </lineage>
</organism>
<feature type="transmembrane region" description="Helical" evidence="1">
    <location>
        <begin position="146"/>
        <end position="164"/>
    </location>
</feature>
<protein>
    <submittedName>
        <fullName evidence="2">Uncharacterized protein</fullName>
    </submittedName>
</protein>
<keyword evidence="1" id="KW-1133">Transmembrane helix</keyword>
<dbReference type="EMBL" id="LNIX01000016">
    <property type="protein sequence ID" value="OXA46180.1"/>
    <property type="molecule type" value="Genomic_DNA"/>
</dbReference>
<reference evidence="2 3" key="1">
    <citation type="submission" date="2015-12" db="EMBL/GenBank/DDBJ databases">
        <title>The genome of Folsomia candida.</title>
        <authorList>
            <person name="Faddeeva A."/>
            <person name="Derks M.F."/>
            <person name="Anvar Y."/>
            <person name="Smit S."/>
            <person name="Van Straalen N."/>
            <person name="Roelofs D."/>
        </authorList>
    </citation>
    <scope>NUCLEOTIDE SEQUENCE [LARGE SCALE GENOMIC DNA]</scope>
    <source>
        <strain evidence="2 3">VU population</strain>
        <tissue evidence="2">Whole body</tissue>
    </source>
</reference>
<proteinExistence type="predicted"/>
<keyword evidence="1" id="KW-0472">Membrane</keyword>
<evidence type="ECO:0000313" key="2">
    <source>
        <dbReference type="EMBL" id="OXA46180.1"/>
    </source>
</evidence>
<accession>A0A226DM32</accession>
<feature type="transmembrane region" description="Helical" evidence="1">
    <location>
        <begin position="301"/>
        <end position="321"/>
    </location>
</feature>
<comment type="caution">
    <text evidence="2">The sequence shown here is derived from an EMBL/GenBank/DDBJ whole genome shotgun (WGS) entry which is preliminary data.</text>
</comment>
<keyword evidence="3" id="KW-1185">Reference proteome</keyword>
<dbReference type="Proteomes" id="UP000198287">
    <property type="component" value="Unassembled WGS sequence"/>
</dbReference>
<evidence type="ECO:0000256" key="1">
    <source>
        <dbReference type="SAM" id="Phobius"/>
    </source>
</evidence>
<keyword evidence="1" id="KW-0812">Transmembrane</keyword>
<sequence>MYFANKIAPVIRILNKKSSITWIDSFQQLLKRGNALKSVPLILDGEVLRVKNLTSLLFIFLTILVTSLDCTYRAWTIYSRPANEGSLRDLILELANFVGRGGTCLVSWELFLRREQWCMFFNSVVKLDENLKKKLSGSRFSPDYKALSRFLYIAAILSSSYPILGTLPQQIRDRHQRRFWGSRLLPRSIYDNPVIAVLFLLYELRLNFVGSLAAGLAGSMVYSYMQINKIWLSIVENGKLSSQTLPITQRLELFSSLKILNILQNETAAPFLWPIIEYVLLAGQVCCHVMVFRFLSSVQPSLFLMMEAVIGILVIFQGRCIKSGAEMNDISAQFKKTVTQYGTRFEKKVAKSLHPLRVYVGSFYCYQKSSLTTCFQTHLDTTINVLLGM</sequence>
<feature type="transmembrane region" description="Helical" evidence="1">
    <location>
        <begin position="56"/>
        <end position="75"/>
    </location>
</feature>
<feature type="transmembrane region" description="Helical" evidence="1">
    <location>
        <begin position="271"/>
        <end position="295"/>
    </location>
</feature>
<name>A0A226DM32_FOLCA</name>
<gene>
    <name evidence="2" type="ORF">Fcan01_19127</name>
</gene>
<dbReference type="AlphaFoldDB" id="A0A226DM32"/>
<evidence type="ECO:0000313" key="3">
    <source>
        <dbReference type="Proteomes" id="UP000198287"/>
    </source>
</evidence>